<gene>
    <name evidence="1" type="ORF">L2725_06535</name>
</gene>
<proteinExistence type="predicted"/>
<dbReference type="Proteomes" id="UP001202831">
    <property type="component" value="Unassembled WGS sequence"/>
</dbReference>
<dbReference type="Pfam" id="PF11655">
    <property type="entry name" value="DUF2589"/>
    <property type="match status" value="1"/>
</dbReference>
<protein>
    <submittedName>
        <fullName evidence="1">DUF2589 domain-containing protein</fullName>
    </submittedName>
</protein>
<organism evidence="1 2">
    <name type="scientific">Shewanella corallii</name>
    <dbReference type="NCBI Taxonomy" id="560080"/>
    <lineage>
        <taxon>Bacteria</taxon>
        <taxon>Pseudomonadati</taxon>
        <taxon>Pseudomonadota</taxon>
        <taxon>Gammaproteobacteria</taxon>
        <taxon>Alteromonadales</taxon>
        <taxon>Shewanellaceae</taxon>
        <taxon>Shewanella</taxon>
    </lineage>
</organism>
<reference evidence="1 2" key="1">
    <citation type="submission" date="2022-01" db="EMBL/GenBank/DDBJ databases">
        <title>Whole genome-based taxonomy of the Shewanellaceae.</title>
        <authorList>
            <person name="Martin-Rodriguez A.J."/>
        </authorList>
    </citation>
    <scope>NUCLEOTIDE SEQUENCE [LARGE SCALE GENOMIC DNA]</scope>
    <source>
        <strain evidence="1 2">DSM 21332</strain>
    </source>
</reference>
<name>A0ABT0N5L7_9GAMM</name>
<keyword evidence="2" id="KW-1185">Reference proteome</keyword>
<evidence type="ECO:0000313" key="2">
    <source>
        <dbReference type="Proteomes" id="UP001202831"/>
    </source>
</evidence>
<dbReference type="RefSeq" id="WP_249248210.1">
    <property type="nucleotide sequence ID" value="NZ_JAKIKT010000002.1"/>
</dbReference>
<sequence>MINLESLVSAVHTSVNTAAEALRSQNKAFIGEFFETVEAPVKPDSNNLLTTEDGGQRTFYRPKCVTMLYPSETSEGLVTQQVDVPLLTLVPVSTSRINEVKFKTQLEINLDDTGLMQVSFPSKSGGGLFTSDKSTPHLAELEIIINGDMPSEGLQSLIDGYQKALRAQIPG</sequence>
<dbReference type="EMBL" id="JAKIKT010000002">
    <property type="protein sequence ID" value="MCL2913445.1"/>
    <property type="molecule type" value="Genomic_DNA"/>
</dbReference>
<evidence type="ECO:0000313" key="1">
    <source>
        <dbReference type="EMBL" id="MCL2913445.1"/>
    </source>
</evidence>
<dbReference type="InterPro" id="IPR024510">
    <property type="entry name" value="DUF2589"/>
</dbReference>
<accession>A0ABT0N5L7</accession>
<comment type="caution">
    <text evidence="1">The sequence shown here is derived from an EMBL/GenBank/DDBJ whole genome shotgun (WGS) entry which is preliminary data.</text>
</comment>